<sequence length="101" mass="10515">MASVSKHFLLILAVFLVVFISTTITHGSRQLAEKHEVHDDDHKMAVLQDNGGAGNGGGSGSGGGKGHGYGNGSGGGEDTTEVLDEKSPWPPIWCDEDIQSP</sequence>
<dbReference type="Pfam" id="PF07172">
    <property type="entry name" value="GRP"/>
    <property type="match status" value="1"/>
</dbReference>
<keyword evidence="2" id="KW-0732">Signal</keyword>
<organism evidence="3 4">
    <name type="scientific">Artemisia annua</name>
    <name type="common">Sweet wormwood</name>
    <dbReference type="NCBI Taxonomy" id="35608"/>
    <lineage>
        <taxon>Eukaryota</taxon>
        <taxon>Viridiplantae</taxon>
        <taxon>Streptophyta</taxon>
        <taxon>Embryophyta</taxon>
        <taxon>Tracheophyta</taxon>
        <taxon>Spermatophyta</taxon>
        <taxon>Magnoliopsida</taxon>
        <taxon>eudicotyledons</taxon>
        <taxon>Gunneridae</taxon>
        <taxon>Pentapetalae</taxon>
        <taxon>asterids</taxon>
        <taxon>campanulids</taxon>
        <taxon>Asterales</taxon>
        <taxon>Asteraceae</taxon>
        <taxon>Asteroideae</taxon>
        <taxon>Anthemideae</taxon>
        <taxon>Artemisiinae</taxon>
        <taxon>Artemisia</taxon>
    </lineage>
</organism>
<evidence type="ECO:0000313" key="3">
    <source>
        <dbReference type="EMBL" id="PWA77821.1"/>
    </source>
</evidence>
<comment type="caution">
    <text evidence="3">The sequence shown here is derived from an EMBL/GenBank/DDBJ whole genome shotgun (WGS) entry which is preliminary data.</text>
</comment>
<proteinExistence type="predicted"/>
<accession>A0A2U1NWE2</accession>
<evidence type="ECO:0000256" key="2">
    <source>
        <dbReference type="SAM" id="SignalP"/>
    </source>
</evidence>
<reference evidence="3 4" key="1">
    <citation type="journal article" date="2018" name="Mol. Plant">
        <title>The genome of Artemisia annua provides insight into the evolution of Asteraceae family and artemisinin biosynthesis.</title>
        <authorList>
            <person name="Shen Q."/>
            <person name="Zhang L."/>
            <person name="Liao Z."/>
            <person name="Wang S."/>
            <person name="Yan T."/>
            <person name="Shi P."/>
            <person name="Liu M."/>
            <person name="Fu X."/>
            <person name="Pan Q."/>
            <person name="Wang Y."/>
            <person name="Lv Z."/>
            <person name="Lu X."/>
            <person name="Zhang F."/>
            <person name="Jiang W."/>
            <person name="Ma Y."/>
            <person name="Chen M."/>
            <person name="Hao X."/>
            <person name="Li L."/>
            <person name="Tang Y."/>
            <person name="Lv G."/>
            <person name="Zhou Y."/>
            <person name="Sun X."/>
            <person name="Brodelius P.E."/>
            <person name="Rose J.K.C."/>
            <person name="Tang K."/>
        </authorList>
    </citation>
    <scope>NUCLEOTIDE SEQUENCE [LARGE SCALE GENOMIC DNA]</scope>
    <source>
        <strain evidence="4">cv. Huhao1</strain>
        <tissue evidence="3">Leaf</tissue>
    </source>
</reference>
<dbReference type="AlphaFoldDB" id="A0A2U1NWE2"/>
<gene>
    <name evidence="3" type="ORF">CTI12_AA220530</name>
</gene>
<dbReference type="Proteomes" id="UP000245207">
    <property type="component" value="Unassembled WGS sequence"/>
</dbReference>
<name>A0A2U1NWE2_ARTAN</name>
<evidence type="ECO:0000313" key="4">
    <source>
        <dbReference type="Proteomes" id="UP000245207"/>
    </source>
</evidence>
<keyword evidence="4" id="KW-1185">Reference proteome</keyword>
<feature type="compositionally biased region" description="Gly residues" evidence="1">
    <location>
        <begin position="51"/>
        <end position="77"/>
    </location>
</feature>
<dbReference type="EMBL" id="PKPP01002070">
    <property type="protein sequence ID" value="PWA77821.1"/>
    <property type="molecule type" value="Genomic_DNA"/>
</dbReference>
<evidence type="ECO:0000256" key="1">
    <source>
        <dbReference type="SAM" id="MobiDB-lite"/>
    </source>
</evidence>
<feature type="chain" id="PRO_5015638912" description="Glycine rich protein" evidence="2">
    <location>
        <begin position="28"/>
        <end position="101"/>
    </location>
</feature>
<dbReference type="InterPro" id="IPR010800">
    <property type="entry name" value="GRP"/>
</dbReference>
<feature type="signal peptide" evidence="2">
    <location>
        <begin position="1"/>
        <end position="27"/>
    </location>
</feature>
<feature type="compositionally biased region" description="Basic and acidic residues" evidence="1">
    <location>
        <begin position="34"/>
        <end position="44"/>
    </location>
</feature>
<feature type="region of interest" description="Disordered" evidence="1">
    <location>
        <begin position="34"/>
        <end position="101"/>
    </location>
</feature>
<protein>
    <recommendedName>
        <fullName evidence="5">Glycine rich protein</fullName>
    </recommendedName>
</protein>
<evidence type="ECO:0008006" key="5">
    <source>
        <dbReference type="Google" id="ProtNLM"/>
    </source>
</evidence>